<reference evidence="2 3" key="1">
    <citation type="submission" date="2020-08" db="EMBL/GenBank/DDBJ databases">
        <title>Functional genomics of gut bacteria from endangered species of beetles.</title>
        <authorList>
            <person name="Carlos-Shanley C."/>
        </authorList>
    </citation>
    <scope>NUCLEOTIDE SEQUENCE [LARGE SCALE GENOMIC DNA]</scope>
    <source>
        <strain evidence="2 3">S00070</strain>
    </source>
</reference>
<dbReference type="AlphaFoldDB" id="A0A841EWE0"/>
<keyword evidence="3" id="KW-1185">Reference proteome</keyword>
<name>A0A841EWE0_9BACT</name>
<evidence type="ECO:0000313" key="2">
    <source>
        <dbReference type="EMBL" id="MBB6004630.1"/>
    </source>
</evidence>
<dbReference type="Proteomes" id="UP000524404">
    <property type="component" value="Unassembled WGS sequence"/>
</dbReference>
<dbReference type="Pfam" id="PF16130">
    <property type="entry name" value="DUF4842"/>
    <property type="match status" value="1"/>
</dbReference>
<dbReference type="PROSITE" id="PS51257">
    <property type="entry name" value="PROKAR_LIPOPROTEIN"/>
    <property type="match status" value="1"/>
</dbReference>
<gene>
    <name evidence="2" type="ORF">HNP25_003296</name>
</gene>
<feature type="domain" description="DUF4842" evidence="1">
    <location>
        <begin position="568"/>
        <end position="762"/>
    </location>
</feature>
<comment type="caution">
    <text evidence="2">The sequence shown here is derived from an EMBL/GenBank/DDBJ whole genome shotgun (WGS) entry which is preliminary data.</text>
</comment>
<dbReference type="NCBIfam" id="TIGR04456">
    <property type="entry name" value="LruC_dom"/>
    <property type="match status" value="1"/>
</dbReference>
<dbReference type="RefSeq" id="WP_184135751.1">
    <property type="nucleotide sequence ID" value="NZ_JACHKT010000026.1"/>
</dbReference>
<accession>A0A841EWE0</accession>
<dbReference type="InterPro" id="IPR032295">
    <property type="entry name" value="DUF4842"/>
</dbReference>
<organism evidence="2 3">
    <name type="scientific">Arcicella rosea</name>
    <dbReference type="NCBI Taxonomy" id="502909"/>
    <lineage>
        <taxon>Bacteria</taxon>
        <taxon>Pseudomonadati</taxon>
        <taxon>Bacteroidota</taxon>
        <taxon>Cytophagia</taxon>
        <taxon>Cytophagales</taxon>
        <taxon>Flectobacillaceae</taxon>
        <taxon>Arcicella</taxon>
    </lineage>
</organism>
<evidence type="ECO:0000259" key="1">
    <source>
        <dbReference type="Pfam" id="PF16130"/>
    </source>
</evidence>
<proteinExistence type="predicted"/>
<dbReference type="EMBL" id="JACHKT010000026">
    <property type="protein sequence ID" value="MBB6004630.1"/>
    <property type="molecule type" value="Genomic_DNA"/>
</dbReference>
<evidence type="ECO:0000313" key="3">
    <source>
        <dbReference type="Proteomes" id="UP000524404"/>
    </source>
</evidence>
<protein>
    <submittedName>
        <fullName evidence="2">LruC domain-containing protein</fullName>
    </submittedName>
</protein>
<dbReference type="InterPro" id="IPR031025">
    <property type="entry name" value="LruC_dom"/>
</dbReference>
<sequence>MKTKLLSTVLGISLLISSCSSELLVDEKMNGDFNSLKVPTGFNWNTSREVNFSIKIADVRFNNAKHVISIYSSVPKTGINPISRGAASVSSPFNTKISVASSLKELYVVRTSPDGLKTTEKVSLDNSSQLNLVLGGVSSGRIAASDVNLTSNYQSIVTETSPDCNTGCNTTIDENTSNKNLTLDSKTICLTGSNYTVNVTSINPVGGGTIRVCGNNITIKNLTLDGSLYYNLVVTTGASVTLNSFTWGSSNATIKNFGTLNVANTSSLSMSGSLKNFGTINFDNSISTGGRSTFSNGGTINVKGSFTPFASITNNGEFVADGAVTLNSNGLSFTNNGNFSSKSTLTVNSNVTLTNNGYLSANNMQVLNSSNVYNKCQLVVKNNLTIDNGFYINSYVFVGNNTVINGRAIVQLFNGSLFVTKTITVFDGHLDGQGSNYSLFKVTSSSPNLTGGKAPKITGTIQYAEPSGTMLASHFDVYAKSTTGEGIYIPKTSCNEGNGTAPVVLADTDNDGVIDVEDNYPNDASKAFDNYSTPSTVAFEDQWPYKGDYDLNDVVLSYSYQIVTNASNKVAQVKANYTLKAAGGSLQNGAGVQFNLPKGTAKNFVSSTGAELEAGQDSVVVLLFKQSGNELGGWNTFSGKSVSPKSYSFCFDLVDGPSLSTFGIGSYNPFIWDNGSTSGQLRKETHLLGKYPTKLMNTKMLGTMDDASLTNKYFSTSNGLPWAIEVSTNDFKYPVEFTSISSAYLKFANWATSGGTLSTDWYSNPANRIDSNIYRAN</sequence>